<name>A0AAN8INZ3_TRICO</name>
<evidence type="ECO:0000313" key="3">
    <source>
        <dbReference type="Proteomes" id="UP001331761"/>
    </source>
</evidence>
<organism evidence="2 3">
    <name type="scientific">Trichostrongylus colubriformis</name>
    <name type="common">Black scour worm</name>
    <dbReference type="NCBI Taxonomy" id="6319"/>
    <lineage>
        <taxon>Eukaryota</taxon>
        <taxon>Metazoa</taxon>
        <taxon>Ecdysozoa</taxon>
        <taxon>Nematoda</taxon>
        <taxon>Chromadorea</taxon>
        <taxon>Rhabditida</taxon>
        <taxon>Rhabditina</taxon>
        <taxon>Rhabditomorpha</taxon>
        <taxon>Strongyloidea</taxon>
        <taxon>Trichostrongylidae</taxon>
        <taxon>Trichostrongylus</taxon>
    </lineage>
</organism>
<feature type="region of interest" description="Disordered" evidence="1">
    <location>
        <begin position="1"/>
        <end position="93"/>
    </location>
</feature>
<dbReference type="Proteomes" id="UP001331761">
    <property type="component" value="Unassembled WGS sequence"/>
</dbReference>
<feature type="region of interest" description="Disordered" evidence="1">
    <location>
        <begin position="144"/>
        <end position="180"/>
    </location>
</feature>
<keyword evidence="3" id="KW-1185">Reference proteome</keyword>
<dbReference type="AlphaFoldDB" id="A0AAN8INZ3"/>
<reference evidence="2 3" key="1">
    <citation type="submission" date="2019-10" db="EMBL/GenBank/DDBJ databases">
        <title>Assembly and Annotation for the nematode Trichostrongylus colubriformis.</title>
        <authorList>
            <person name="Martin J."/>
        </authorList>
    </citation>
    <scope>NUCLEOTIDE SEQUENCE [LARGE SCALE GENOMIC DNA]</scope>
    <source>
        <strain evidence="2">G859</strain>
        <tissue evidence="2">Whole worm</tissue>
    </source>
</reference>
<feature type="compositionally biased region" description="Basic and acidic residues" evidence="1">
    <location>
        <begin position="1"/>
        <end position="15"/>
    </location>
</feature>
<feature type="compositionally biased region" description="Basic and acidic residues" evidence="1">
    <location>
        <begin position="56"/>
        <end position="78"/>
    </location>
</feature>
<feature type="compositionally biased region" description="Basic and acidic residues" evidence="1">
    <location>
        <begin position="32"/>
        <end position="45"/>
    </location>
</feature>
<protein>
    <submittedName>
        <fullName evidence="2">Uncharacterized protein</fullName>
    </submittedName>
</protein>
<accession>A0AAN8INZ3</accession>
<evidence type="ECO:0000313" key="2">
    <source>
        <dbReference type="EMBL" id="KAK5977913.1"/>
    </source>
</evidence>
<sequence>MDTESDRRTAEHQLRELQQALPPLPAPNAPNEETRVEKLDPCTSRDHRRQNPIGQAERHRASGGRSDHQYCRDARPAERFPGQRAKRKKTRFEQEVCTGIRRIQEVLDELPEHILKRMRQAQKNTAALEGLVGEKNREEQIIEDNAEYAEGVHDGEEEEPNAPEDRTEAQSKGESIPEFV</sequence>
<dbReference type="EMBL" id="WIXE01010066">
    <property type="protein sequence ID" value="KAK5977913.1"/>
    <property type="molecule type" value="Genomic_DNA"/>
</dbReference>
<gene>
    <name evidence="2" type="ORF">GCK32_022482</name>
</gene>
<evidence type="ECO:0000256" key="1">
    <source>
        <dbReference type="SAM" id="MobiDB-lite"/>
    </source>
</evidence>
<comment type="caution">
    <text evidence="2">The sequence shown here is derived from an EMBL/GenBank/DDBJ whole genome shotgun (WGS) entry which is preliminary data.</text>
</comment>
<proteinExistence type="predicted"/>